<keyword evidence="1" id="KW-1133">Transmembrane helix</keyword>
<keyword evidence="1" id="KW-0472">Membrane</keyword>
<evidence type="ECO:0000256" key="1">
    <source>
        <dbReference type="SAM" id="Phobius"/>
    </source>
</evidence>
<evidence type="ECO:0000313" key="2">
    <source>
        <dbReference type="EMBL" id="EFH56813.1"/>
    </source>
</evidence>
<feature type="transmembrane region" description="Helical" evidence="1">
    <location>
        <begin position="56"/>
        <end position="76"/>
    </location>
</feature>
<proteinExistence type="predicted"/>
<gene>
    <name evidence="2" type="ORF">ARALYDRAFT_667677</name>
</gene>
<reference evidence="3" key="1">
    <citation type="journal article" date="2011" name="Nat. Genet.">
        <title>The Arabidopsis lyrata genome sequence and the basis of rapid genome size change.</title>
        <authorList>
            <person name="Hu T.T."/>
            <person name="Pattyn P."/>
            <person name="Bakker E.G."/>
            <person name="Cao J."/>
            <person name="Cheng J.-F."/>
            <person name="Clark R.M."/>
            <person name="Fahlgren N."/>
            <person name="Fawcett J.A."/>
            <person name="Grimwood J."/>
            <person name="Gundlach H."/>
            <person name="Haberer G."/>
            <person name="Hollister J.D."/>
            <person name="Ossowski S."/>
            <person name="Ottilar R.P."/>
            <person name="Salamov A.A."/>
            <person name="Schneeberger K."/>
            <person name="Spannagl M."/>
            <person name="Wang X."/>
            <person name="Yang L."/>
            <person name="Nasrallah M.E."/>
            <person name="Bergelson J."/>
            <person name="Carrington J.C."/>
            <person name="Gaut B.S."/>
            <person name="Schmutz J."/>
            <person name="Mayer K.F.X."/>
            <person name="Van de Peer Y."/>
            <person name="Grigoriev I.V."/>
            <person name="Nordborg M."/>
            <person name="Weigel D."/>
            <person name="Guo Y.-L."/>
        </authorList>
    </citation>
    <scope>NUCLEOTIDE SEQUENCE [LARGE SCALE GENOMIC DNA]</scope>
    <source>
        <strain evidence="3">cv. MN47</strain>
    </source>
</reference>
<sequence>MHPNLRSVVVQCYRLGFGGKTLVSRPDRGFCSQTGSKGEKAVTEYRKIYALSPVGVVLYSAFCVWGNDEIILIILLDRK</sequence>
<dbReference type="Proteomes" id="UP000008694">
    <property type="component" value="Unassembled WGS sequence"/>
</dbReference>
<dbReference type="HOGENOM" id="CLU_2609302_0_0_1"/>
<dbReference type="Gramene" id="Al_scaffold_0004_396">
    <property type="protein sequence ID" value="Al_scaffold_0004_396"/>
    <property type="gene ID" value="Al_scaffold_0004_396"/>
</dbReference>
<dbReference type="AlphaFoldDB" id="D7LGS7"/>
<keyword evidence="3" id="KW-1185">Reference proteome</keyword>
<protein>
    <submittedName>
        <fullName evidence="2">Predicted protein</fullName>
    </submittedName>
</protein>
<keyword evidence="1" id="KW-0812">Transmembrane</keyword>
<dbReference type="EMBL" id="GL348716">
    <property type="protein sequence ID" value="EFH56813.1"/>
    <property type="molecule type" value="Genomic_DNA"/>
</dbReference>
<evidence type="ECO:0000313" key="3">
    <source>
        <dbReference type="Proteomes" id="UP000008694"/>
    </source>
</evidence>
<organism evidence="3">
    <name type="scientific">Arabidopsis lyrata subsp. lyrata</name>
    <name type="common">Lyre-leaved rock-cress</name>
    <dbReference type="NCBI Taxonomy" id="81972"/>
    <lineage>
        <taxon>Eukaryota</taxon>
        <taxon>Viridiplantae</taxon>
        <taxon>Streptophyta</taxon>
        <taxon>Embryophyta</taxon>
        <taxon>Tracheophyta</taxon>
        <taxon>Spermatophyta</taxon>
        <taxon>Magnoliopsida</taxon>
        <taxon>eudicotyledons</taxon>
        <taxon>Gunneridae</taxon>
        <taxon>Pentapetalae</taxon>
        <taxon>rosids</taxon>
        <taxon>malvids</taxon>
        <taxon>Brassicales</taxon>
        <taxon>Brassicaceae</taxon>
        <taxon>Camelineae</taxon>
        <taxon>Arabidopsis</taxon>
    </lineage>
</organism>
<accession>D7LGS7</accession>
<name>D7LGS7_ARALL</name>